<dbReference type="RefSeq" id="WP_058579963.1">
    <property type="nucleotide sequence ID" value="NZ_LOPU01000001.1"/>
</dbReference>
<dbReference type="Proteomes" id="UP000054387">
    <property type="component" value="Unassembled WGS sequence"/>
</dbReference>
<gene>
    <name evidence="2" type="ORF">AUR64_00355</name>
</gene>
<dbReference type="OrthoDB" id="258836at2157"/>
<evidence type="ECO:0000313" key="3">
    <source>
        <dbReference type="Proteomes" id="UP000054387"/>
    </source>
</evidence>
<dbReference type="InterPro" id="IPR058314">
    <property type="entry name" value="DUF8001"/>
</dbReference>
<organism evidence="2 3">
    <name type="scientific">Haloprofundus marisrubri</name>
    <dbReference type="NCBI Taxonomy" id="1514971"/>
    <lineage>
        <taxon>Archaea</taxon>
        <taxon>Methanobacteriati</taxon>
        <taxon>Methanobacteriota</taxon>
        <taxon>Stenosarchaea group</taxon>
        <taxon>Halobacteria</taxon>
        <taxon>Halobacteriales</taxon>
        <taxon>Haloferacaceae</taxon>
        <taxon>Haloprofundus</taxon>
    </lineage>
</organism>
<reference evidence="2 3" key="1">
    <citation type="submission" date="2015-12" db="EMBL/GenBank/DDBJ databases">
        <title>Haloprofundus marisrubri gen. nov., sp. nov., an extremely halophilic archaeon isolated from the Discovery deep brine-seawater interface in the Red Sea.</title>
        <authorList>
            <person name="Zhang G."/>
            <person name="Stingl U."/>
            <person name="Rashid M."/>
        </authorList>
    </citation>
    <scope>NUCLEOTIDE SEQUENCE [LARGE SCALE GENOMIC DNA]</scope>
    <source>
        <strain evidence="2 3">SB9</strain>
    </source>
</reference>
<comment type="caution">
    <text evidence="2">The sequence shown here is derived from an EMBL/GenBank/DDBJ whole genome shotgun (WGS) entry which is preliminary data.</text>
</comment>
<accession>A0A0W1RDX2</accession>
<keyword evidence="3" id="KW-1185">Reference proteome</keyword>
<evidence type="ECO:0000313" key="2">
    <source>
        <dbReference type="EMBL" id="KTG11678.1"/>
    </source>
</evidence>
<dbReference type="AlphaFoldDB" id="A0A0W1RDX2"/>
<feature type="domain" description="DUF8001" evidence="1">
    <location>
        <begin position="1"/>
        <end position="77"/>
    </location>
</feature>
<evidence type="ECO:0000259" key="1">
    <source>
        <dbReference type="Pfam" id="PF26008"/>
    </source>
</evidence>
<dbReference type="EMBL" id="LOPU01000001">
    <property type="protein sequence ID" value="KTG11678.1"/>
    <property type="molecule type" value="Genomic_DNA"/>
</dbReference>
<protein>
    <recommendedName>
        <fullName evidence="1">DUF8001 domain-containing protein</fullName>
    </recommendedName>
</protein>
<name>A0A0W1RDX2_9EURY</name>
<sequence length="81" mass="8963">MAGPLRAEAGELSADEILSALRDGRRVVITTQMLGNDHDVTLRHDGATYYCDTPTTLHKHEEESEMLACIEKMGYGRVDAE</sequence>
<dbReference type="STRING" id="1514971.AUR64_00355"/>
<proteinExistence type="predicted"/>
<dbReference type="Pfam" id="PF26008">
    <property type="entry name" value="DUF8001"/>
    <property type="match status" value="1"/>
</dbReference>